<proteinExistence type="predicted"/>
<organism evidence="1 2">
    <name type="scientific">Jimgerdemannia flammicorona</name>
    <dbReference type="NCBI Taxonomy" id="994334"/>
    <lineage>
        <taxon>Eukaryota</taxon>
        <taxon>Fungi</taxon>
        <taxon>Fungi incertae sedis</taxon>
        <taxon>Mucoromycota</taxon>
        <taxon>Mucoromycotina</taxon>
        <taxon>Endogonomycetes</taxon>
        <taxon>Endogonales</taxon>
        <taxon>Endogonaceae</taxon>
        <taxon>Jimgerdemannia</taxon>
    </lineage>
</organism>
<keyword evidence="2" id="KW-1185">Reference proteome</keyword>
<dbReference type="Proteomes" id="UP000274822">
    <property type="component" value="Unassembled WGS sequence"/>
</dbReference>
<comment type="caution">
    <text evidence="1">The sequence shown here is derived from an EMBL/GenBank/DDBJ whole genome shotgun (WGS) entry which is preliminary data.</text>
</comment>
<accession>A0A433QVG6</accession>
<reference evidence="1 2" key="1">
    <citation type="journal article" date="2018" name="New Phytol.">
        <title>Phylogenomics of Endogonaceae and evolution of mycorrhizas within Mucoromycota.</title>
        <authorList>
            <person name="Chang Y."/>
            <person name="Desiro A."/>
            <person name="Na H."/>
            <person name="Sandor L."/>
            <person name="Lipzen A."/>
            <person name="Clum A."/>
            <person name="Barry K."/>
            <person name="Grigoriev I.V."/>
            <person name="Martin F.M."/>
            <person name="Stajich J.E."/>
            <person name="Smith M.E."/>
            <person name="Bonito G."/>
            <person name="Spatafora J.W."/>
        </authorList>
    </citation>
    <scope>NUCLEOTIDE SEQUENCE [LARGE SCALE GENOMIC DNA]</scope>
    <source>
        <strain evidence="1 2">AD002</strain>
    </source>
</reference>
<name>A0A433QVG6_9FUNG</name>
<protein>
    <submittedName>
        <fullName evidence="1">Uncharacterized protein</fullName>
    </submittedName>
</protein>
<gene>
    <name evidence="1" type="ORF">BC938DRAFT_484307</name>
</gene>
<evidence type="ECO:0000313" key="2">
    <source>
        <dbReference type="Proteomes" id="UP000274822"/>
    </source>
</evidence>
<dbReference type="AlphaFoldDB" id="A0A433QVG6"/>
<sequence>MCSHATKVSAEHGTAGWWINIINKSTSIKRDRWITKQAASSSGNRHTQNSEWSGVRRVNSLKVFAQRLHAFSQGPPAGCTQTRTKPAKLGSPMTTYFVASF</sequence>
<evidence type="ECO:0000313" key="1">
    <source>
        <dbReference type="EMBL" id="RUS33707.1"/>
    </source>
</evidence>
<dbReference type="EMBL" id="RBNJ01000997">
    <property type="protein sequence ID" value="RUS33707.1"/>
    <property type="molecule type" value="Genomic_DNA"/>
</dbReference>